<protein>
    <submittedName>
        <fullName evidence="3">Uncharacterized protein</fullName>
    </submittedName>
</protein>
<feature type="compositionally biased region" description="Basic and acidic residues" evidence="2">
    <location>
        <begin position="23"/>
        <end position="35"/>
    </location>
</feature>
<feature type="compositionally biased region" description="Pro residues" evidence="2">
    <location>
        <begin position="97"/>
        <end position="115"/>
    </location>
</feature>
<feature type="compositionally biased region" description="Low complexity" evidence="2">
    <location>
        <begin position="116"/>
        <end position="125"/>
    </location>
</feature>
<evidence type="ECO:0000313" key="3">
    <source>
        <dbReference type="EMBL" id="KAE9146043.1"/>
    </source>
</evidence>
<reference evidence="6 7" key="1">
    <citation type="submission" date="2018-08" db="EMBL/GenBank/DDBJ databases">
        <title>Genomic investigation of the strawberry pathogen Phytophthora fragariae indicates pathogenicity is determined by transcriptional variation in three key races.</title>
        <authorList>
            <person name="Adams T.M."/>
            <person name="Armitage A.D."/>
            <person name="Sobczyk M.K."/>
            <person name="Bates H.J."/>
            <person name="Dunwell J.M."/>
            <person name="Nellist C.F."/>
            <person name="Harrison R.J."/>
        </authorList>
    </citation>
    <scope>NUCLEOTIDE SEQUENCE [LARGE SCALE GENOMIC DNA]</scope>
    <source>
        <strain evidence="5 6">A4</strain>
        <strain evidence="4 8">BC-23</strain>
        <strain evidence="3 7">NOV-5</strain>
    </source>
</reference>
<proteinExistence type="predicted"/>
<evidence type="ECO:0000313" key="8">
    <source>
        <dbReference type="Proteomes" id="UP000476176"/>
    </source>
</evidence>
<accession>A0A6A3U4F4</accession>
<evidence type="ECO:0000313" key="6">
    <source>
        <dbReference type="Proteomes" id="UP000437068"/>
    </source>
</evidence>
<feature type="region of interest" description="Disordered" evidence="2">
    <location>
        <begin position="87"/>
        <end position="125"/>
    </location>
</feature>
<evidence type="ECO:0000256" key="1">
    <source>
        <dbReference type="SAM" id="Coils"/>
    </source>
</evidence>
<dbReference type="EMBL" id="QXGA01000432">
    <property type="protein sequence ID" value="KAE9146043.1"/>
    <property type="molecule type" value="Genomic_DNA"/>
</dbReference>
<dbReference type="EMBL" id="QXGE01000264">
    <property type="protein sequence ID" value="KAE9318034.1"/>
    <property type="molecule type" value="Genomic_DNA"/>
</dbReference>
<keyword evidence="1" id="KW-0175">Coiled coil</keyword>
<evidence type="ECO:0000313" key="4">
    <source>
        <dbReference type="EMBL" id="KAE9243216.1"/>
    </source>
</evidence>
<evidence type="ECO:0000256" key="2">
    <source>
        <dbReference type="SAM" id="MobiDB-lite"/>
    </source>
</evidence>
<feature type="coiled-coil region" evidence="1">
    <location>
        <begin position="237"/>
        <end position="264"/>
    </location>
</feature>
<dbReference type="Proteomes" id="UP000437068">
    <property type="component" value="Unassembled WGS sequence"/>
</dbReference>
<gene>
    <name evidence="5" type="ORF">PF001_g6566</name>
    <name evidence="4" type="ORF">PF004_g6248</name>
    <name evidence="3" type="ORF">PF006_g9152</name>
</gene>
<comment type="caution">
    <text evidence="3">The sequence shown here is derived from an EMBL/GenBank/DDBJ whole genome shotgun (WGS) entry which is preliminary data.</text>
</comment>
<dbReference type="Proteomes" id="UP000476176">
    <property type="component" value="Unassembled WGS sequence"/>
</dbReference>
<organism evidence="3 7">
    <name type="scientific">Phytophthora fragariae</name>
    <dbReference type="NCBI Taxonomy" id="53985"/>
    <lineage>
        <taxon>Eukaryota</taxon>
        <taxon>Sar</taxon>
        <taxon>Stramenopiles</taxon>
        <taxon>Oomycota</taxon>
        <taxon>Peronosporomycetes</taxon>
        <taxon>Peronosporales</taxon>
        <taxon>Peronosporaceae</taxon>
        <taxon>Phytophthora</taxon>
    </lineage>
</organism>
<name>A0A6A3U4F4_9STRA</name>
<dbReference type="EMBL" id="QXGC01000249">
    <property type="protein sequence ID" value="KAE9243216.1"/>
    <property type="molecule type" value="Genomic_DNA"/>
</dbReference>
<dbReference type="Proteomes" id="UP000440732">
    <property type="component" value="Unassembled WGS sequence"/>
</dbReference>
<evidence type="ECO:0000313" key="7">
    <source>
        <dbReference type="Proteomes" id="UP000440732"/>
    </source>
</evidence>
<evidence type="ECO:0000313" key="5">
    <source>
        <dbReference type="EMBL" id="KAE9318034.1"/>
    </source>
</evidence>
<dbReference type="AlphaFoldDB" id="A0A6A3U4F4"/>
<sequence length="346" mass="38247">MTVTLRSGGRLAHNAPQVMIPRRAQDDSAEQHAASDESAAEEAPDIPAAPEFVSIVEAEILAADCLTCQVLTLFVVFTDDWLTGSGGRTPATDHSRSPPPATTTAGPTPPGPSAPNEPSEPSEPNLAKHTEKLLGKEVPLPKLVNQKVEYARWKSKVTLWFPTFKLDTHDRERYDSALSYTSMKYHTWYNTRRVMAFTVMALYLGMFLRDLLKGDGVNPDYILRNLLNHDLKLGQTVEAYVAKSEELERRLRQAKSRMIGVSDATRRLRQAEQACMQVANLQPQATVLRAAQVSYVNEGQGRKAGRKKPQGAKMEELAKKKASPECSNCSKLGHWYAECTATTGKP</sequence>
<feature type="region of interest" description="Disordered" evidence="2">
    <location>
        <begin position="1"/>
        <end position="46"/>
    </location>
</feature>